<dbReference type="PRINTS" id="PR00081">
    <property type="entry name" value="GDHRDH"/>
</dbReference>
<evidence type="ECO:0000256" key="1">
    <source>
        <dbReference type="ARBA" id="ARBA00006484"/>
    </source>
</evidence>
<proteinExistence type="inferred from homology"/>
<dbReference type="InterPro" id="IPR002347">
    <property type="entry name" value="SDR_fam"/>
</dbReference>
<keyword evidence="2" id="KW-0521">NADP</keyword>
<comment type="similarity">
    <text evidence="1">Belongs to the short-chain dehydrogenases/reductases (SDR) family.</text>
</comment>
<evidence type="ECO:0000313" key="3">
    <source>
        <dbReference type="EMBL" id="KAI1612337.1"/>
    </source>
</evidence>
<dbReference type="EMBL" id="MU404355">
    <property type="protein sequence ID" value="KAI1612337.1"/>
    <property type="molecule type" value="Genomic_DNA"/>
</dbReference>
<keyword evidence="4" id="KW-1185">Reference proteome</keyword>
<dbReference type="Pfam" id="PF13561">
    <property type="entry name" value="adh_short_C2"/>
    <property type="match status" value="1"/>
</dbReference>
<dbReference type="InterPro" id="IPR036291">
    <property type="entry name" value="NAD(P)-bd_dom_sf"/>
</dbReference>
<comment type="caution">
    <text evidence="3">The sequence shown here is derived from an EMBL/GenBank/DDBJ whole genome shotgun (WGS) entry which is preliminary data.</text>
</comment>
<organism evidence="3 4">
    <name type="scientific">Exophiala viscosa</name>
    <dbReference type="NCBI Taxonomy" id="2486360"/>
    <lineage>
        <taxon>Eukaryota</taxon>
        <taxon>Fungi</taxon>
        <taxon>Dikarya</taxon>
        <taxon>Ascomycota</taxon>
        <taxon>Pezizomycotina</taxon>
        <taxon>Eurotiomycetes</taxon>
        <taxon>Chaetothyriomycetidae</taxon>
        <taxon>Chaetothyriales</taxon>
        <taxon>Herpotrichiellaceae</taxon>
        <taxon>Exophiala</taxon>
    </lineage>
</organism>
<dbReference type="Gene3D" id="3.40.50.720">
    <property type="entry name" value="NAD(P)-binding Rossmann-like Domain"/>
    <property type="match status" value="1"/>
</dbReference>
<gene>
    <name evidence="3" type="ORF">EDD36DRAFT_475977</name>
</gene>
<dbReference type="SUPFAM" id="SSF51735">
    <property type="entry name" value="NAD(P)-binding Rossmann-fold domains"/>
    <property type="match status" value="1"/>
</dbReference>
<dbReference type="PRINTS" id="PR00080">
    <property type="entry name" value="SDRFAMILY"/>
</dbReference>
<protein>
    <submittedName>
        <fullName evidence="3">Uncharacterized protein</fullName>
    </submittedName>
</protein>
<evidence type="ECO:0000313" key="4">
    <source>
        <dbReference type="Proteomes" id="UP001203852"/>
    </source>
</evidence>
<name>A0AAN6IC25_9EURO</name>
<evidence type="ECO:0000256" key="2">
    <source>
        <dbReference type="ARBA" id="ARBA00022857"/>
    </source>
</evidence>
<reference evidence="3" key="1">
    <citation type="journal article" date="2022" name="bioRxiv">
        <title>Deciphering the potential niche of two novel black yeast fungi from a biological soil crust based on their genomes, phenotypes, and melanin regulation.</title>
        <authorList>
            <consortium name="DOE Joint Genome Institute"/>
            <person name="Carr E.C."/>
            <person name="Barton Q."/>
            <person name="Grambo S."/>
            <person name="Sullivan M."/>
            <person name="Renfro C.M."/>
            <person name="Kuo A."/>
            <person name="Pangilinan J."/>
            <person name="Lipzen A."/>
            <person name="Keymanesh K."/>
            <person name="Savage E."/>
            <person name="Barry K."/>
            <person name="Grigoriev I.V."/>
            <person name="Riekhof W.R."/>
            <person name="Harris S.S."/>
        </authorList>
    </citation>
    <scope>NUCLEOTIDE SEQUENCE</scope>
    <source>
        <strain evidence="3">JF 03-4F</strain>
    </source>
</reference>
<dbReference type="FunFam" id="3.40.50.720:FF:000084">
    <property type="entry name" value="Short-chain dehydrogenase reductase"/>
    <property type="match status" value="1"/>
</dbReference>
<dbReference type="CDD" id="cd05233">
    <property type="entry name" value="SDR_c"/>
    <property type="match status" value="1"/>
</dbReference>
<dbReference type="AlphaFoldDB" id="A0AAN6IC25"/>
<sequence length="279" mass="29769">MAPAPHRMTGVALITGAASGIGRATAHTFVKEGCTRLVVADINLDGLKALAEELKSLDDSVQTCLVGCDVSIEADVERMVDSGVEAFGAIHYAVNNAGVSGKPRLRTHELEVESYDRVQNIDLRGVWLCERAELRQFLKQEFTLKPRSGTPAQRGAIVNISSIFGRVSHPLVGGYAAAKAGVLGISRTDAVGYGKDGIRVNSVCPGYIKTPREISFRPVVELAIRNGTYPADVYKASPMDRWGSPEELAEAVVFLASEKASWINGEELIVDGGSIVSSG</sequence>
<dbReference type="PANTHER" id="PTHR42760">
    <property type="entry name" value="SHORT-CHAIN DEHYDROGENASES/REDUCTASES FAMILY MEMBER"/>
    <property type="match status" value="1"/>
</dbReference>
<dbReference type="GO" id="GO:0016616">
    <property type="term" value="F:oxidoreductase activity, acting on the CH-OH group of donors, NAD or NADP as acceptor"/>
    <property type="evidence" value="ECO:0007669"/>
    <property type="project" value="TreeGrafter"/>
</dbReference>
<accession>A0AAN6IC25</accession>
<dbReference type="Proteomes" id="UP001203852">
    <property type="component" value="Unassembled WGS sequence"/>
</dbReference>